<evidence type="ECO:0000259" key="3">
    <source>
        <dbReference type="Pfam" id="PF00144"/>
    </source>
</evidence>
<dbReference type="RefSeq" id="WP_203897751.1">
    <property type="nucleotide sequence ID" value="NZ_BOPF01000003.1"/>
</dbReference>
<evidence type="ECO:0000256" key="1">
    <source>
        <dbReference type="SAM" id="Phobius"/>
    </source>
</evidence>
<comment type="caution">
    <text evidence="4">The sequence shown here is derived from an EMBL/GenBank/DDBJ whole genome shotgun (WGS) entry which is preliminary data.</text>
</comment>
<feature type="domain" description="Beta-lactamase-related" evidence="3">
    <location>
        <begin position="26"/>
        <end position="323"/>
    </location>
</feature>
<name>A0A8J3YHS9_9ACTN</name>
<feature type="chain" id="PRO_5038383310" description="Beta-lactamase-related domain-containing protein" evidence="2">
    <location>
        <begin position="19"/>
        <end position="442"/>
    </location>
</feature>
<protein>
    <recommendedName>
        <fullName evidence="3">Beta-lactamase-related domain-containing protein</fullName>
    </recommendedName>
</protein>
<dbReference type="Gene3D" id="3.40.710.10">
    <property type="entry name" value="DD-peptidase/beta-lactamase superfamily"/>
    <property type="match status" value="1"/>
</dbReference>
<dbReference type="InterPro" id="IPR012338">
    <property type="entry name" value="Beta-lactam/transpept-like"/>
</dbReference>
<evidence type="ECO:0000256" key="2">
    <source>
        <dbReference type="SAM" id="SignalP"/>
    </source>
</evidence>
<dbReference type="Proteomes" id="UP000619260">
    <property type="component" value="Unassembled WGS sequence"/>
</dbReference>
<evidence type="ECO:0000313" key="5">
    <source>
        <dbReference type="Proteomes" id="UP000619260"/>
    </source>
</evidence>
<dbReference type="PANTHER" id="PTHR46825">
    <property type="entry name" value="D-ALANYL-D-ALANINE-CARBOXYPEPTIDASE/ENDOPEPTIDASE AMPH"/>
    <property type="match status" value="1"/>
</dbReference>
<dbReference type="AlphaFoldDB" id="A0A8J3YHS9"/>
<dbReference type="InterPro" id="IPR001466">
    <property type="entry name" value="Beta-lactam-related"/>
</dbReference>
<sequence length="442" mass="46295">MRVWILLVALCFPSALLAIGAPAPPPGTALAVVSRDAVLRSETHGAGVTTQTPFLIGSVSKPFTATAVLRLVEAGRLTFDDPVRRHLPWFRLADEDAAGRVTVRHLLTHTSGLAQWAIRTDRFDNTPEGLARSVRELATVAPQAPPGTTHRYSDANYAVLGAIVEAVSGQPFGEYLRDAVFAPLGMGRSAATASEASRIGVPPGHRYLFGRTRAFDRGYDQSGAPFGYVASTLDDLVRFAQANLTAAGLAELHTGRVDTGGGGRYGLGWREGTLDGTRIVWHAGATPGSFAQVILMPERGRAVVYLANAYSPALDGALAARAFALARDAAAPALAPDPLLRWSLGAAVLIAALLLVGVARAAVLVARPRGRARTAAWWVLGCAVLIGAVTLGVPAAMGADLRMALLWTPDLGAALVAVAVLAGVVALLRAVAATRLIRSRER</sequence>
<feature type="transmembrane region" description="Helical" evidence="1">
    <location>
        <begin position="342"/>
        <end position="363"/>
    </location>
</feature>
<dbReference type="EMBL" id="BOPF01000003">
    <property type="protein sequence ID" value="GIJ44181.1"/>
    <property type="molecule type" value="Genomic_DNA"/>
</dbReference>
<keyword evidence="1" id="KW-0812">Transmembrane</keyword>
<organism evidence="4 5">
    <name type="scientific">Virgisporangium aliadipatigenens</name>
    <dbReference type="NCBI Taxonomy" id="741659"/>
    <lineage>
        <taxon>Bacteria</taxon>
        <taxon>Bacillati</taxon>
        <taxon>Actinomycetota</taxon>
        <taxon>Actinomycetes</taxon>
        <taxon>Micromonosporales</taxon>
        <taxon>Micromonosporaceae</taxon>
        <taxon>Virgisporangium</taxon>
    </lineage>
</organism>
<reference evidence="4" key="1">
    <citation type="submission" date="2021-01" db="EMBL/GenBank/DDBJ databases">
        <title>Whole genome shotgun sequence of Virgisporangium aliadipatigenens NBRC 105644.</title>
        <authorList>
            <person name="Komaki H."/>
            <person name="Tamura T."/>
        </authorList>
    </citation>
    <scope>NUCLEOTIDE SEQUENCE</scope>
    <source>
        <strain evidence="4">NBRC 105644</strain>
    </source>
</reference>
<proteinExistence type="predicted"/>
<feature type="transmembrane region" description="Helical" evidence="1">
    <location>
        <begin position="411"/>
        <end position="432"/>
    </location>
</feature>
<dbReference type="InterPro" id="IPR050491">
    <property type="entry name" value="AmpC-like"/>
</dbReference>
<keyword evidence="1" id="KW-1133">Transmembrane helix</keyword>
<accession>A0A8J3YHS9</accession>
<dbReference type="Pfam" id="PF00144">
    <property type="entry name" value="Beta-lactamase"/>
    <property type="match status" value="1"/>
</dbReference>
<keyword evidence="2" id="KW-0732">Signal</keyword>
<dbReference type="SUPFAM" id="SSF56601">
    <property type="entry name" value="beta-lactamase/transpeptidase-like"/>
    <property type="match status" value="1"/>
</dbReference>
<gene>
    <name evidence="4" type="ORF">Val02_10670</name>
</gene>
<keyword evidence="1" id="KW-0472">Membrane</keyword>
<feature type="signal peptide" evidence="2">
    <location>
        <begin position="1"/>
        <end position="18"/>
    </location>
</feature>
<feature type="transmembrane region" description="Helical" evidence="1">
    <location>
        <begin position="375"/>
        <end position="399"/>
    </location>
</feature>
<keyword evidence="5" id="KW-1185">Reference proteome</keyword>
<dbReference type="PANTHER" id="PTHR46825:SF9">
    <property type="entry name" value="BETA-LACTAMASE-RELATED DOMAIN-CONTAINING PROTEIN"/>
    <property type="match status" value="1"/>
</dbReference>
<evidence type="ECO:0000313" key="4">
    <source>
        <dbReference type="EMBL" id="GIJ44181.1"/>
    </source>
</evidence>